<gene>
    <name evidence="2" type="ORF">TPE_1636</name>
</gene>
<dbReference type="AlphaFoldDB" id="S6A0C4"/>
<dbReference type="PATRIC" id="fig|1291379.3.peg.1616"/>
<dbReference type="STRING" id="1291379.TPE_1636"/>
<dbReference type="Proteomes" id="UP000015620">
    <property type="component" value="Chromosome"/>
</dbReference>
<feature type="region of interest" description="Disordered" evidence="1">
    <location>
        <begin position="1"/>
        <end position="20"/>
    </location>
</feature>
<dbReference type="EMBL" id="CP004120">
    <property type="protein sequence ID" value="AGT44118.1"/>
    <property type="molecule type" value="Genomic_DNA"/>
</dbReference>
<dbReference type="KEGG" id="tped:TPE_1636"/>
<keyword evidence="3" id="KW-1185">Reference proteome</keyword>
<dbReference type="HOGENOM" id="CLU_3334280_0_0_12"/>
<protein>
    <submittedName>
        <fullName evidence="2">Uncharacterized protein</fullName>
    </submittedName>
</protein>
<proteinExistence type="predicted"/>
<accession>S6A0C4</accession>
<evidence type="ECO:0000313" key="3">
    <source>
        <dbReference type="Proteomes" id="UP000015620"/>
    </source>
</evidence>
<reference evidence="2 3" key="1">
    <citation type="journal article" date="2013" name="PLoS ONE">
        <title>Genome-Wide Relatedness of Treponema pedis, from Gingiva and Necrotic Skin Lesions of Pigs, with the Human Oral Pathogen Treponema denticola.</title>
        <authorList>
            <person name="Svartstrom O."/>
            <person name="Mushtaq M."/>
            <person name="Pringle M."/>
            <person name="Segerman B."/>
        </authorList>
    </citation>
    <scope>NUCLEOTIDE SEQUENCE [LARGE SCALE GENOMIC DNA]</scope>
    <source>
        <strain evidence="2">T A4</strain>
    </source>
</reference>
<organism evidence="2 3">
    <name type="scientific">Treponema pedis str. T A4</name>
    <dbReference type="NCBI Taxonomy" id="1291379"/>
    <lineage>
        <taxon>Bacteria</taxon>
        <taxon>Pseudomonadati</taxon>
        <taxon>Spirochaetota</taxon>
        <taxon>Spirochaetia</taxon>
        <taxon>Spirochaetales</taxon>
        <taxon>Treponemataceae</taxon>
        <taxon>Treponema</taxon>
    </lineage>
</organism>
<name>S6A0C4_9SPIR</name>
<evidence type="ECO:0000256" key="1">
    <source>
        <dbReference type="SAM" id="MobiDB-lite"/>
    </source>
</evidence>
<evidence type="ECO:0000313" key="2">
    <source>
        <dbReference type="EMBL" id="AGT44118.1"/>
    </source>
</evidence>
<sequence length="38" mass="4338">MHRPLSGNFEDRRGYTGGKELPVQLQGNFYPTKVSFLP</sequence>